<sequence>MNQEKFKRRDFIGLVSKTSILGLAISPLATLADSTVPESKDSLPAEGHTFLTQPYLQHPGTDGMTIMWITARDAYSWVEYQEKGGTTKKAHAVTDGMVDANDRLHKVSLQELKPGTIYTYKVYAKEILSYEPYKITYGETIESSTYEFTTLALNPAEVSLLIMNDIHDRPQSIPQLMALNGNDPYDFVFFNGDIFDYQTDENQIIKNMINPCTTAFASTKPFMYVRGNHETRGKFARQLPAYFHNLDGGQYFSFTRGPVHFIALDTGEDKEDNHPVYAGLIDFDTYRKKQAIWLETQLKSKAYKKAKFKVVIMHIPHYHSGDGHGTLHCREVFGPLFNKYKIDLMICGHTHTYKVHPPEEGHQFPIIIGGGPKDGKRTLIKLKANERKLHLSMLADNGQEVGNYELSR</sequence>
<dbReference type="GO" id="GO:0003993">
    <property type="term" value="F:acid phosphatase activity"/>
    <property type="evidence" value="ECO:0007669"/>
    <property type="project" value="InterPro"/>
</dbReference>
<dbReference type="SUPFAM" id="SSF56300">
    <property type="entry name" value="Metallo-dependent phosphatases"/>
    <property type="match status" value="1"/>
</dbReference>
<dbReference type="RefSeq" id="WP_073228132.1">
    <property type="nucleotide sequence ID" value="NZ_FQUQ01000001.1"/>
</dbReference>
<dbReference type="InterPro" id="IPR004843">
    <property type="entry name" value="Calcineurin-like_PHP"/>
</dbReference>
<evidence type="ECO:0000313" key="5">
    <source>
        <dbReference type="Proteomes" id="UP000184287"/>
    </source>
</evidence>
<dbReference type="SUPFAM" id="SSF49363">
    <property type="entry name" value="Purple acid phosphatase, N-terminal domain"/>
    <property type="match status" value="1"/>
</dbReference>
<dbReference type="GO" id="GO:0046872">
    <property type="term" value="F:metal ion binding"/>
    <property type="evidence" value="ECO:0007669"/>
    <property type="project" value="InterPro"/>
</dbReference>
<accession>A0A1M4VRQ2</accession>
<dbReference type="CDD" id="cd00063">
    <property type="entry name" value="FN3"/>
    <property type="match status" value="1"/>
</dbReference>
<dbReference type="Gene3D" id="2.60.40.380">
    <property type="entry name" value="Purple acid phosphatase-like, N-terminal"/>
    <property type="match status" value="1"/>
</dbReference>
<evidence type="ECO:0000256" key="1">
    <source>
        <dbReference type="ARBA" id="ARBA00022729"/>
    </source>
</evidence>
<feature type="domain" description="Purple acid phosphatase N-terminal" evidence="3">
    <location>
        <begin position="53"/>
        <end position="150"/>
    </location>
</feature>
<name>A0A1M4VRQ2_9SPHI</name>
<organism evidence="4 5">
    <name type="scientific">Pedobacter caeni</name>
    <dbReference type="NCBI Taxonomy" id="288992"/>
    <lineage>
        <taxon>Bacteria</taxon>
        <taxon>Pseudomonadati</taxon>
        <taxon>Bacteroidota</taxon>
        <taxon>Sphingobacteriia</taxon>
        <taxon>Sphingobacteriales</taxon>
        <taxon>Sphingobacteriaceae</taxon>
        <taxon>Pedobacter</taxon>
    </lineage>
</organism>
<dbReference type="Proteomes" id="UP000184287">
    <property type="component" value="Unassembled WGS sequence"/>
</dbReference>
<dbReference type="InterPro" id="IPR015914">
    <property type="entry name" value="PAPs_N"/>
</dbReference>
<keyword evidence="5" id="KW-1185">Reference proteome</keyword>
<protein>
    <submittedName>
        <fullName evidence="4">Purple acid Phosphatase, N-terminal domain</fullName>
    </submittedName>
</protein>
<dbReference type="Gene3D" id="3.60.21.10">
    <property type="match status" value="1"/>
</dbReference>
<dbReference type="STRING" id="288992.SAMN04488522_1011002"/>
<dbReference type="InterPro" id="IPR008963">
    <property type="entry name" value="Purple_acid_Pase-like_N"/>
</dbReference>
<dbReference type="AlphaFoldDB" id="A0A1M4VRQ2"/>
<evidence type="ECO:0000259" key="2">
    <source>
        <dbReference type="Pfam" id="PF00149"/>
    </source>
</evidence>
<reference evidence="5" key="1">
    <citation type="submission" date="2016-11" db="EMBL/GenBank/DDBJ databases">
        <authorList>
            <person name="Varghese N."/>
            <person name="Submissions S."/>
        </authorList>
    </citation>
    <scope>NUCLEOTIDE SEQUENCE [LARGE SCALE GENOMIC DNA]</scope>
    <source>
        <strain evidence="5">DSM 16990</strain>
    </source>
</reference>
<dbReference type="EMBL" id="FQUQ01000001">
    <property type="protein sequence ID" value="SHE71791.1"/>
    <property type="molecule type" value="Genomic_DNA"/>
</dbReference>
<keyword evidence="1" id="KW-0732">Signal</keyword>
<dbReference type="PANTHER" id="PTHR22953">
    <property type="entry name" value="ACID PHOSPHATASE RELATED"/>
    <property type="match status" value="1"/>
</dbReference>
<dbReference type="OrthoDB" id="596345at2"/>
<proteinExistence type="predicted"/>
<gene>
    <name evidence="4" type="ORF">SAMN04488522_1011002</name>
</gene>
<dbReference type="Pfam" id="PF16656">
    <property type="entry name" value="Pur_ac_phosph_N"/>
    <property type="match status" value="1"/>
</dbReference>
<dbReference type="PANTHER" id="PTHR22953:SF153">
    <property type="entry name" value="PURPLE ACID PHOSPHATASE"/>
    <property type="match status" value="1"/>
</dbReference>
<evidence type="ECO:0000313" key="4">
    <source>
        <dbReference type="EMBL" id="SHE71791.1"/>
    </source>
</evidence>
<dbReference type="InterPro" id="IPR029052">
    <property type="entry name" value="Metallo-depent_PP-like"/>
</dbReference>
<dbReference type="InterPro" id="IPR003961">
    <property type="entry name" value="FN3_dom"/>
</dbReference>
<feature type="domain" description="Calcineurin-like phosphoesterase" evidence="2">
    <location>
        <begin position="160"/>
        <end position="353"/>
    </location>
</feature>
<evidence type="ECO:0000259" key="3">
    <source>
        <dbReference type="Pfam" id="PF16656"/>
    </source>
</evidence>
<dbReference type="InterPro" id="IPR039331">
    <property type="entry name" value="PAPs-like"/>
</dbReference>
<dbReference type="Pfam" id="PF00149">
    <property type="entry name" value="Metallophos"/>
    <property type="match status" value="1"/>
</dbReference>